<name>A0A2S0KBW6_9ACTN</name>
<dbReference type="KEGG" id="git:C6V83_01585"/>
<dbReference type="Proteomes" id="UP000239814">
    <property type="component" value="Chromosome"/>
</dbReference>
<keyword evidence="3" id="KW-1185">Reference proteome</keyword>
<evidence type="ECO:0000313" key="3">
    <source>
        <dbReference type="Proteomes" id="UP000239814"/>
    </source>
</evidence>
<evidence type="ECO:0000313" key="2">
    <source>
        <dbReference type="EMBL" id="AVL99176.1"/>
    </source>
</evidence>
<dbReference type="EMBL" id="CP027433">
    <property type="protein sequence ID" value="AVL99176.1"/>
    <property type="molecule type" value="Genomic_DNA"/>
</dbReference>
<organism evidence="2 3">
    <name type="scientific">Gordonia iterans</name>
    <dbReference type="NCBI Taxonomy" id="1004901"/>
    <lineage>
        <taxon>Bacteria</taxon>
        <taxon>Bacillati</taxon>
        <taxon>Actinomycetota</taxon>
        <taxon>Actinomycetes</taxon>
        <taxon>Mycobacteriales</taxon>
        <taxon>Gordoniaceae</taxon>
        <taxon>Gordonia</taxon>
    </lineage>
</organism>
<proteinExistence type="predicted"/>
<feature type="region of interest" description="Disordered" evidence="1">
    <location>
        <begin position="56"/>
        <end position="78"/>
    </location>
</feature>
<accession>A0A2S0KBW6</accession>
<evidence type="ECO:0000256" key="1">
    <source>
        <dbReference type="SAM" id="MobiDB-lite"/>
    </source>
</evidence>
<gene>
    <name evidence="2" type="ORF">C6V83_01585</name>
</gene>
<protein>
    <submittedName>
        <fullName evidence="2">Uncharacterized protein</fullName>
    </submittedName>
</protein>
<dbReference type="AlphaFoldDB" id="A0A2S0KBW6"/>
<sequence length="78" mass="8324">MVLGLTVVGLTVVGPRVLGLTGHGAVAPRVWAGVRSTEKADPTGRIEQAYRPVTARHSGSVHPMRPGKVRSTTWQQAR</sequence>
<reference evidence="2 3" key="1">
    <citation type="submission" date="2018-03" db="EMBL/GenBank/DDBJ databases">
        <title>Characteristics and genome of n-alkane degrading marine bacteria Gordonia iterans isolated from crude oil contaminated in Tae-an, South Korea.</title>
        <authorList>
            <person name="Lee S.-S."/>
            <person name="Kim H."/>
        </authorList>
    </citation>
    <scope>NUCLEOTIDE SEQUENCE [LARGE SCALE GENOMIC DNA]</scope>
    <source>
        <strain evidence="2 3">Co17</strain>
    </source>
</reference>